<dbReference type="Gene3D" id="3.40.50.300">
    <property type="entry name" value="P-loop containing nucleotide triphosphate hydrolases"/>
    <property type="match status" value="1"/>
</dbReference>
<evidence type="ECO:0000259" key="5">
    <source>
        <dbReference type="Pfam" id="PF07726"/>
    </source>
</evidence>
<evidence type="ECO:0000259" key="6">
    <source>
        <dbReference type="Pfam" id="PF17863"/>
    </source>
</evidence>
<dbReference type="PANTHER" id="PTHR42759:SF1">
    <property type="entry name" value="MAGNESIUM-CHELATASE SUBUNIT CHLD"/>
    <property type="match status" value="1"/>
</dbReference>
<gene>
    <name evidence="7" type="ORF">ABT56_15415</name>
</gene>
<evidence type="ECO:0000256" key="4">
    <source>
        <dbReference type="SAM" id="MobiDB-lite"/>
    </source>
</evidence>
<dbReference type="PANTHER" id="PTHR42759">
    <property type="entry name" value="MOXR FAMILY PROTEIN"/>
    <property type="match status" value="1"/>
</dbReference>
<dbReference type="SUPFAM" id="SSF52540">
    <property type="entry name" value="P-loop containing nucleoside triphosphate hydrolases"/>
    <property type="match status" value="1"/>
</dbReference>
<evidence type="ECO:0000256" key="2">
    <source>
        <dbReference type="ARBA" id="ARBA00022840"/>
    </source>
</evidence>
<dbReference type="CDD" id="cd00009">
    <property type="entry name" value="AAA"/>
    <property type="match status" value="1"/>
</dbReference>
<dbReference type="InterPro" id="IPR050764">
    <property type="entry name" value="CbbQ/NirQ/NorQ/GpvN"/>
</dbReference>
<dbReference type="InterPro" id="IPR027417">
    <property type="entry name" value="P-loop_NTPase"/>
</dbReference>
<comment type="similarity">
    <text evidence="3">Belongs to the MoxR family.</text>
</comment>
<dbReference type="AlphaFoldDB" id="A0A0J1GWM8"/>
<protein>
    <submittedName>
        <fullName evidence="7">ATPase AAA</fullName>
    </submittedName>
</protein>
<keyword evidence="1" id="KW-0547">Nucleotide-binding</keyword>
<dbReference type="Pfam" id="PF17863">
    <property type="entry name" value="AAA_lid_2"/>
    <property type="match status" value="1"/>
</dbReference>
<evidence type="ECO:0000313" key="8">
    <source>
        <dbReference type="Proteomes" id="UP000036097"/>
    </source>
</evidence>
<dbReference type="Gene3D" id="1.10.8.80">
    <property type="entry name" value="Magnesium chelatase subunit I, C-Terminal domain"/>
    <property type="match status" value="1"/>
</dbReference>
<dbReference type="PIRSF" id="PIRSF002849">
    <property type="entry name" value="AAA_ATPase_chaperone_MoxR_prd"/>
    <property type="match status" value="1"/>
</dbReference>
<dbReference type="GO" id="GO:0016887">
    <property type="term" value="F:ATP hydrolysis activity"/>
    <property type="evidence" value="ECO:0007669"/>
    <property type="project" value="InterPro"/>
</dbReference>
<accession>A0A0J1GWM8</accession>
<keyword evidence="2" id="KW-0067">ATP-binding</keyword>
<dbReference type="InterPro" id="IPR041628">
    <property type="entry name" value="ChlI/MoxR_AAA_lid"/>
</dbReference>
<proteinExistence type="inferred from homology"/>
<feature type="domain" description="ChlI/MoxR AAA lid" evidence="6">
    <location>
        <begin position="278"/>
        <end position="341"/>
    </location>
</feature>
<evidence type="ECO:0000313" key="7">
    <source>
        <dbReference type="EMBL" id="KLV04016.1"/>
    </source>
</evidence>
<dbReference type="FunFam" id="3.40.50.300:FF:000640">
    <property type="entry name" value="MoxR family ATPase"/>
    <property type="match status" value="1"/>
</dbReference>
<comment type="caution">
    <text evidence="7">The sequence shown here is derived from an EMBL/GenBank/DDBJ whole genome shotgun (WGS) entry which is preliminary data.</text>
</comment>
<dbReference type="STRING" id="1195763.ABT56_15415"/>
<evidence type="ECO:0000256" key="1">
    <source>
        <dbReference type="ARBA" id="ARBA00022741"/>
    </source>
</evidence>
<feature type="domain" description="ATPase AAA-3" evidence="5">
    <location>
        <begin position="38"/>
        <end position="170"/>
    </location>
</feature>
<dbReference type="Proteomes" id="UP000036097">
    <property type="component" value="Unassembled WGS sequence"/>
</dbReference>
<sequence length="351" mass="38963">MNQNQTEINELIALTERSVIGQSHVVRALVIGLLTNGHVLLEGLPGTAKTRSVKSLANLLDTRFGRIQFTPDLLPSDVTGTEVYQEVNGKPLLHFQPGPIFNNIVLADEVNRAPAKVQAALLEAMAEGTITVGNETHELPPLFMVLATQNPVEQEGTYPLPEAQMDRFIMKVTVDYPDDSAERDIVRLVRNEERIEEHHDECNGEREEKAIQSEDQSAGESDIAQRDESRYIDPEVVFAARRALPDIAVSDLVENYIVALVMATRHPDRYPETDLSRWIEIGASPRASIALDKCARAYAWLQGRDHVLPDDVRAMASMVLGHRISLSYDALAEGITHQMVVNALLDHVQIG</sequence>
<feature type="region of interest" description="Disordered" evidence="4">
    <location>
        <begin position="196"/>
        <end position="226"/>
    </location>
</feature>
<dbReference type="InterPro" id="IPR011703">
    <property type="entry name" value="ATPase_AAA-3"/>
</dbReference>
<name>A0A0J1GWM8_9GAMM</name>
<feature type="compositionally biased region" description="Basic and acidic residues" evidence="4">
    <location>
        <begin position="196"/>
        <end position="212"/>
    </location>
</feature>
<dbReference type="Pfam" id="PF07726">
    <property type="entry name" value="AAA_3"/>
    <property type="match status" value="1"/>
</dbReference>
<dbReference type="GO" id="GO:0005524">
    <property type="term" value="F:ATP binding"/>
    <property type="evidence" value="ECO:0007669"/>
    <property type="project" value="UniProtKB-KW"/>
</dbReference>
<dbReference type="PATRIC" id="fig|1195763.3.peg.3278"/>
<evidence type="ECO:0000256" key="3">
    <source>
        <dbReference type="ARBA" id="ARBA00061607"/>
    </source>
</evidence>
<reference evidence="7 8" key="1">
    <citation type="submission" date="2015-05" db="EMBL/GenBank/DDBJ databases">
        <title>Photobacterium galathea sp. nov.</title>
        <authorList>
            <person name="Machado H."/>
            <person name="Gram L."/>
        </authorList>
    </citation>
    <scope>NUCLEOTIDE SEQUENCE [LARGE SCALE GENOMIC DNA]</scope>
    <source>
        <strain evidence="7 8">CGMCC 1.12159</strain>
    </source>
</reference>
<organism evidence="7 8">
    <name type="scientific">Photobacterium aquae</name>
    <dbReference type="NCBI Taxonomy" id="1195763"/>
    <lineage>
        <taxon>Bacteria</taxon>
        <taxon>Pseudomonadati</taxon>
        <taxon>Pseudomonadota</taxon>
        <taxon>Gammaproteobacteria</taxon>
        <taxon>Vibrionales</taxon>
        <taxon>Vibrionaceae</taxon>
        <taxon>Photobacterium</taxon>
    </lineage>
</organism>
<dbReference type="EMBL" id="LDOT01000023">
    <property type="protein sequence ID" value="KLV04016.1"/>
    <property type="molecule type" value="Genomic_DNA"/>
</dbReference>
<keyword evidence="8" id="KW-1185">Reference proteome</keyword>
<dbReference type="OrthoDB" id="9808397at2"/>